<dbReference type="SUPFAM" id="SSF51905">
    <property type="entry name" value="FAD/NAD(P)-binding domain"/>
    <property type="match status" value="1"/>
</dbReference>
<evidence type="ECO:0000313" key="10">
    <source>
        <dbReference type="Proteomes" id="UP000263619"/>
    </source>
</evidence>
<sequence>MKDFLNRDRFLNILENVNIWDVIIIGGGATGLGIALDSSSRGYKTLLLEQSDFSKATSSRSTKLIHGGVRYLAQGNIRLVYEALQERGFLLKNAPHLVKKQKFIIPVFNWKMGVMYWTGLKLYEWLSGSLSFGKSKFLSKYEIIKKFPEIKSKELKGGILYYDGQFDDARLAINLAQTCVKKGGILLNYFQVESLLKKVGNKISGVVACDLETQKKYFISSKIVINATGVFSDTISKMDKSACPIFIKPSQGTHIVLDKSFFSSSNAIVIPKTDDGRILFCVPWYDHVLVGTTDTFLEKSVLEPKPLEKEIDFILQTFNKYFIFNTKKNDILSAFSGLRPLFVSSSNNSCFYTNKTKDISRSHKLIISSSGLISIIGGKWTTYRKMAEDAVNKAIEIGKLHKMPSITKNLKIYGSKASYKNQNYHWNKYGEDEYHIKKLIDKNPLLGTFLISKDSSYSYTEAEVIWMVRYEMARTIEDVLARRFRLLFLNAKKAIDIAPKIASLMAKELSRDEKWEKLQVASFKKLAMQYYFPSTSVL</sequence>
<reference evidence="9 10" key="1">
    <citation type="submission" date="2014-06" db="EMBL/GenBank/DDBJ databases">
        <title>Genome sequence of the intracellular symbiont Blattabacterium cuenoti, strain STAT from the wood feeding cockroach Salganea taiwanensis taiwanensis.</title>
        <authorList>
            <person name="Kinjo Y."/>
            <person name="Ohkuma M."/>
            <person name="Tokuda G."/>
        </authorList>
    </citation>
    <scope>NUCLEOTIDE SEQUENCE [LARGE SCALE GENOMIC DNA]</scope>
    <source>
        <strain evidence="9 10">STAT</strain>
    </source>
</reference>
<keyword evidence="5" id="KW-0274">FAD</keyword>
<comment type="cofactor">
    <cofactor evidence="1">
        <name>FAD</name>
        <dbReference type="ChEBI" id="CHEBI:57692"/>
    </cofactor>
</comment>
<dbReference type="PANTHER" id="PTHR11985:SF35">
    <property type="entry name" value="ANAEROBIC GLYCEROL-3-PHOSPHATE DEHYDROGENASE SUBUNIT A"/>
    <property type="match status" value="1"/>
</dbReference>
<evidence type="ECO:0000259" key="8">
    <source>
        <dbReference type="Pfam" id="PF16901"/>
    </source>
</evidence>
<dbReference type="InterPro" id="IPR031656">
    <property type="entry name" value="DAO_C"/>
</dbReference>
<gene>
    <name evidence="9" type="primary">glpA</name>
    <name evidence="9" type="ORF">STAT_186</name>
</gene>
<name>A0A224AJP2_9FLAO</name>
<feature type="domain" description="Alpha-glycerophosphate oxidase C-terminal" evidence="8">
    <location>
        <begin position="417"/>
        <end position="514"/>
    </location>
</feature>
<accession>A0A224AJP2</accession>
<dbReference type="AlphaFoldDB" id="A0A224AJP2"/>
<dbReference type="PRINTS" id="PR01001">
    <property type="entry name" value="FADG3PDH"/>
</dbReference>
<dbReference type="RefSeq" id="WP_119305410.1">
    <property type="nucleotide sequence ID" value="NZ_AP014608.1"/>
</dbReference>
<evidence type="ECO:0000256" key="6">
    <source>
        <dbReference type="ARBA" id="ARBA00023002"/>
    </source>
</evidence>
<evidence type="ECO:0000256" key="2">
    <source>
        <dbReference type="ARBA" id="ARBA00007330"/>
    </source>
</evidence>
<evidence type="ECO:0000259" key="7">
    <source>
        <dbReference type="Pfam" id="PF01266"/>
    </source>
</evidence>
<dbReference type="Proteomes" id="UP000263619">
    <property type="component" value="Chromosome"/>
</dbReference>
<dbReference type="PROSITE" id="PS00978">
    <property type="entry name" value="FAD_G3PDH_2"/>
    <property type="match status" value="1"/>
</dbReference>
<evidence type="ECO:0000256" key="3">
    <source>
        <dbReference type="ARBA" id="ARBA00022630"/>
    </source>
</evidence>
<dbReference type="Gene3D" id="3.50.50.60">
    <property type="entry name" value="FAD/NAD(P)-binding domain"/>
    <property type="match status" value="1"/>
</dbReference>
<dbReference type="InterPro" id="IPR036188">
    <property type="entry name" value="FAD/NAD-bd_sf"/>
</dbReference>
<dbReference type="GO" id="GO:0006071">
    <property type="term" value="P:glycerol metabolic process"/>
    <property type="evidence" value="ECO:0007669"/>
    <property type="project" value="UniProtKB-KW"/>
</dbReference>
<keyword evidence="10" id="KW-1185">Reference proteome</keyword>
<dbReference type="GO" id="GO:0004368">
    <property type="term" value="F:glycerol-3-phosphate dehydrogenase (quinone) activity"/>
    <property type="evidence" value="ECO:0007669"/>
    <property type="project" value="InterPro"/>
</dbReference>
<keyword evidence="6" id="KW-0560">Oxidoreductase</keyword>
<dbReference type="EMBL" id="AP014608">
    <property type="protein sequence ID" value="BBA17122.1"/>
    <property type="molecule type" value="Genomic_DNA"/>
</dbReference>
<dbReference type="Pfam" id="PF16901">
    <property type="entry name" value="DAO_C"/>
    <property type="match status" value="1"/>
</dbReference>
<evidence type="ECO:0000313" key="9">
    <source>
        <dbReference type="EMBL" id="BBA17122.1"/>
    </source>
</evidence>
<dbReference type="Pfam" id="PF01266">
    <property type="entry name" value="DAO"/>
    <property type="match status" value="1"/>
</dbReference>
<protein>
    <submittedName>
        <fullName evidence="9">Glycerol-3-phosphate dehydrogenase</fullName>
    </submittedName>
</protein>
<dbReference type="InterPro" id="IPR000447">
    <property type="entry name" value="G3P_DH_FAD-dep"/>
</dbReference>
<evidence type="ECO:0000256" key="4">
    <source>
        <dbReference type="ARBA" id="ARBA00022798"/>
    </source>
</evidence>
<dbReference type="InterPro" id="IPR038299">
    <property type="entry name" value="DAO_C_sf"/>
</dbReference>
<organism evidence="9 10">
    <name type="scientific">Blattabacterium cuenoti STAT</name>
    <dbReference type="NCBI Taxonomy" id="1457030"/>
    <lineage>
        <taxon>Bacteria</taxon>
        <taxon>Pseudomonadati</taxon>
        <taxon>Bacteroidota</taxon>
        <taxon>Flavobacteriia</taxon>
        <taxon>Flavobacteriales</taxon>
        <taxon>Blattabacteriaceae</taxon>
        <taxon>Blattabacterium</taxon>
    </lineage>
</organism>
<dbReference type="Gene3D" id="3.30.9.10">
    <property type="entry name" value="D-Amino Acid Oxidase, subunit A, domain 2"/>
    <property type="match status" value="1"/>
</dbReference>
<proteinExistence type="inferred from homology"/>
<evidence type="ECO:0000256" key="1">
    <source>
        <dbReference type="ARBA" id="ARBA00001974"/>
    </source>
</evidence>
<dbReference type="OrthoDB" id="9766796at2"/>
<feature type="domain" description="FAD dependent oxidoreductase" evidence="7">
    <location>
        <begin position="21"/>
        <end position="384"/>
    </location>
</feature>
<keyword evidence="4" id="KW-0319">Glycerol metabolism</keyword>
<dbReference type="InterPro" id="IPR006076">
    <property type="entry name" value="FAD-dep_OxRdtase"/>
</dbReference>
<comment type="similarity">
    <text evidence="2">Belongs to the FAD-dependent glycerol-3-phosphate dehydrogenase family.</text>
</comment>
<dbReference type="GO" id="GO:0046168">
    <property type="term" value="P:glycerol-3-phosphate catabolic process"/>
    <property type="evidence" value="ECO:0007669"/>
    <property type="project" value="TreeGrafter"/>
</dbReference>
<dbReference type="PANTHER" id="PTHR11985">
    <property type="entry name" value="GLYCEROL-3-PHOSPHATE DEHYDROGENASE"/>
    <property type="match status" value="1"/>
</dbReference>
<evidence type="ECO:0000256" key="5">
    <source>
        <dbReference type="ARBA" id="ARBA00022827"/>
    </source>
</evidence>
<dbReference type="Gene3D" id="1.10.8.870">
    <property type="entry name" value="Alpha-glycerophosphate oxidase, cap domain"/>
    <property type="match status" value="1"/>
</dbReference>
<keyword evidence="3" id="KW-0285">Flavoprotein</keyword>